<protein>
    <submittedName>
        <fullName evidence="1">Uncharacterized protein</fullName>
    </submittedName>
</protein>
<proteinExistence type="predicted"/>
<sequence length="60" mass="7081">MQDNEYVEMAKTEGDLIVKTLVLRKFMKLYICLGWRITREWKVTPSKVLRSYGINRKGSS</sequence>
<accession>A0AB38ZCJ9</accession>
<dbReference type="EMBL" id="PP174317">
    <property type="protein sequence ID" value="WUV29454.1"/>
    <property type="molecule type" value="Genomic_DNA"/>
</dbReference>
<reference evidence="1" key="1">
    <citation type="submission" date="2024-01" db="EMBL/GenBank/DDBJ databases">
        <title>Isolation and characterization of novel bacteriophages targeting carbapenem-resistant Acinetobacter baumannii.</title>
        <authorList>
            <person name="Kim J."/>
            <person name="Kim S."/>
            <person name="Choi Y.-J."/>
            <person name="Shin M."/>
        </authorList>
    </citation>
    <scope>NUCLEOTIDE SEQUENCE</scope>
</reference>
<name>A0AB38ZCJ9_9CAUD</name>
<organism evidence="1">
    <name type="scientific">Acinetobacter phage vB_AbaSt_W16</name>
    <dbReference type="NCBI Taxonomy" id="3116434"/>
    <lineage>
        <taxon>Viruses</taxon>
        <taxon>Duplodnaviria</taxon>
        <taxon>Heunggongvirae</taxon>
        <taxon>Uroviricota</taxon>
        <taxon>Caudoviricetes</taxon>
    </lineage>
</organism>
<evidence type="ECO:0000313" key="1">
    <source>
        <dbReference type="EMBL" id="WUV29454.1"/>
    </source>
</evidence>